<protein>
    <submittedName>
        <fullName evidence="2">Aminoglycoside phosphotransferase</fullName>
    </submittedName>
</protein>
<evidence type="ECO:0000313" key="3">
    <source>
        <dbReference type="Proteomes" id="UP000184206"/>
    </source>
</evidence>
<dbReference type="Proteomes" id="UP000184206">
    <property type="component" value="Unassembled WGS sequence"/>
</dbReference>
<accession>A0A1M7EAK1</accession>
<dbReference type="GO" id="GO:0016740">
    <property type="term" value="F:transferase activity"/>
    <property type="evidence" value="ECO:0007669"/>
    <property type="project" value="UniProtKB-KW"/>
</dbReference>
<dbReference type="AlphaFoldDB" id="A0A1M7EAK1"/>
<dbReference type="OrthoDB" id="3806873at2"/>
<reference evidence="2 3" key="1">
    <citation type="submission" date="2016-11" db="EMBL/GenBank/DDBJ databases">
        <authorList>
            <person name="Jaros S."/>
            <person name="Januszkiewicz K."/>
            <person name="Wedrychowicz H."/>
        </authorList>
    </citation>
    <scope>NUCLEOTIDE SEQUENCE [LARGE SCALE GENOMIC DNA]</scope>
    <source>
        <strain evidence="2 3">DSM 16010</strain>
    </source>
</reference>
<dbReference type="EMBL" id="FRCF01000003">
    <property type="protein sequence ID" value="SHL88792.1"/>
    <property type="molecule type" value="Genomic_DNA"/>
</dbReference>
<dbReference type="RefSeq" id="WP_072709297.1">
    <property type="nucleotide sequence ID" value="NZ_FRCF01000003.1"/>
</dbReference>
<dbReference type="STRING" id="1123231.SAMN02745189_01159"/>
<dbReference type="InterPro" id="IPR002575">
    <property type="entry name" value="Aminoglycoside_PTrfase"/>
</dbReference>
<feature type="domain" description="Aminoglycoside phosphotransferase" evidence="1">
    <location>
        <begin position="43"/>
        <end position="139"/>
    </location>
</feature>
<dbReference type="InterPro" id="IPR011009">
    <property type="entry name" value="Kinase-like_dom_sf"/>
</dbReference>
<gene>
    <name evidence="2" type="ORF">SAMN02745189_01159</name>
</gene>
<proteinExistence type="predicted"/>
<keyword evidence="2" id="KW-0808">Transferase</keyword>
<dbReference type="Gene3D" id="3.90.1200.10">
    <property type="match status" value="1"/>
</dbReference>
<keyword evidence="3" id="KW-1185">Reference proteome</keyword>
<organism evidence="2 3">
    <name type="scientific">Lacicoccus alkaliphilus DSM 16010</name>
    <dbReference type="NCBI Taxonomy" id="1123231"/>
    <lineage>
        <taxon>Bacteria</taxon>
        <taxon>Bacillati</taxon>
        <taxon>Bacillota</taxon>
        <taxon>Bacilli</taxon>
        <taxon>Bacillales</taxon>
        <taxon>Salinicoccaceae</taxon>
        <taxon>Lacicoccus</taxon>
    </lineage>
</organism>
<name>A0A1M7EAK1_9BACL</name>
<feature type="domain" description="Aminoglycoside phosphotransferase" evidence="1">
    <location>
        <begin position="146"/>
        <end position="213"/>
    </location>
</feature>
<evidence type="ECO:0000313" key="2">
    <source>
        <dbReference type="EMBL" id="SHL88792.1"/>
    </source>
</evidence>
<sequence>MHTFEIYEEYYKWHPLKGDDTTEIYLLEYGKDEEPNQYEPTEPLIAKSYTDDIKKTRREHKRQLWLEVNGVNGVPKPVTYYQEDYAYLFYIALPGAGADEFLKEAGDGVRAAIMKQAGRYLSLLHKTKAEECPFVFYDEENDMHNDIVFGHGDFVLANVIVNESYITGAVDVINIGLRDRYVDIASMVKSIEENLGASYVAHFYEGYRILGEVDEDKLEYFKVHGDGKRRT</sequence>
<evidence type="ECO:0000259" key="1">
    <source>
        <dbReference type="Pfam" id="PF01636"/>
    </source>
</evidence>
<dbReference type="Pfam" id="PF01636">
    <property type="entry name" value="APH"/>
    <property type="match status" value="2"/>
</dbReference>
<dbReference type="SUPFAM" id="SSF56112">
    <property type="entry name" value="Protein kinase-like (PK-like)"/>
    <property type="match status" value="1"/>
</dbReference>